<dbReference type="AlphaFoldDB" id="A0A8X6SZ27"/>
<sequence length="85" mass="9754">MKSKVVLFMDAFILEQSTVVWFLIEAGSYEDHSDNCHPMIRTNIAKKLETCGTQTDFETPRVRLFRCASCSVMNTFGKDETEIKL</sequence>
<reference evidence="1" key="1">
    <citation type="submission" date="2020-08" db="EMBL/GenBank/DDBJ databases">
        <title>Multicomponent nature underlies the extraordinary mechanical properties of spider dragline silk.</title>
        <authorList>
            <person name="Kono N."/>
            <person name="Nakamura H."/>
            <person name="Mori M."/>
            <person name="Yoshida Y."/>
            <person name="Ohtoshi R."/>
            <person name="Malay A.D."/>
            <person name="Moran D.A.P."/>
            <person name="Tomita M."/>
            <person name="Numata K."/>
            <person name="Arakawa K."/>
        </authorList>
    </citation>
    <scope>NUCLEOTIDE SEQUENCE</scope>
</reference>
<comment type="caution">
    <text evidence="1">The sequence shown here is derived from an EMBL/GenBank/DDBJ whole genome shotgun (WGS) entry which is preliminary data.</text>
</comment>
<organism evidence="1 2">
    <name type="scientific">Trichonephila clavipes</name>
    <name type="common">Golden silk orbweaver</name>
    <name type="synonym">Nephila clavipes</name>
    <dbReference type="NCBI Taxonomy" id="2585209"/>
    <lineage>
        <taxon>Eukaryota</taxon>
        <taxon>Metazoa</taxon>
        <taxon>Ecdysozoa</taxon>
        <taxon>Arthropoda</taxon>
        <taxon>Chelicerata</taxon>
        <taxon>Arachnida</taxon>
        <taxon>Araneae</taxon>
        <taxon>Araneomorphae</taxon>
        <taxon>Entelegynae</taxon>
        <taxon>Araneoidea</taxon>
        <taxon>Nephilidae</taxon>
        <taxon>Trichonephila</taxon>
    </lineage>
</organism>
<evidence type="ECO:0000313" key="1">
    <source>
        <dbReference type="EMBL" id="GFY18087.1"/>
    </source>
</evidence>
<dbReference type="EMBL" id="BMAU01021347">
    <property type="protein sequence ID" value="GFY18087.1"/>
    <property type="molecule type" value="Genomic_DNA"/>
</dbReference>
<protein>
    <submittedName>
        <fullName evidence="1">Uncharacterized protein</fullName>
    </submittedName>
</protein>
<name>A0A8X6SZ27_TRICX</name>
<proteinExistence type="predicted"/>
<gene>
    <name evidence="1" type="ORF">TNCV_3385781</name>
</gene>
<accession>A0A8X6SZ27</accession>
<dbReference type="Proteomes" id="UP000887159">
    <property type="component" value="Unassembled WGS sequence"/>
</dbReference>
<keyword evidence="2" id="KW-1185">Reference proteome</keyword>
<evidence type="ECO:0000313" key="2">
    <source>
        <dbReference type="Proteomes" id="UP000887159"/>
    </source>
</evidence>